<protein>
    <submittedName>
        <fullName evidence="1">Uncharacterized protein</fullName>
    </submittedName>
</protein>
<name>A0A6G4WNW1_9ACTN</name>
<dbReference type="EMBL" id="JAAKZZ010000001">
    <property type="protein sequence ID" value="NGO66778.1"/>
    <property type="molecule type" value="Genomic_DNA"/>
</dbReference>
<dbReference type="Proteomes" id="UP000477722">
    <property type="component" value="Unassembled WGS sequence"/>
</dbReference>
<proteinExistence type="predicted"/>
<accession>A0A6G4WNW1</accession>
<keyword evidence="2" id="KW-1185">Reference proteome</keyword>
<comment type="caution">
    <text evidence="1">The sequence shown here is derived from an EMBL/GenBank/DDBJ whole genome shotgun (WGS) entry which is preliminary data.</text>
</comment>
<organism evidence="1 2">
    <name type="scientific">Streptomyces boncukensis</name>
    <dbReference type="NCBI Taxonomy" id="2711219"/>
    <lineage>
        <taxon>Bacteria</taxon>
        <taxon>Bacillati</taxon>
        <taxon>Actinomycetota</taxon>
        <taxon>Actinomycetes</taxon>
        <taxon>Kitasatosporales</taxon>
        <taxon>Streptomycetaceae</taxon>
        <taxon>Streptomyces</taxon>
    </lineage>
</organism>
<evidence type="ECO:0000313" key="1">
    <source>
        <dbReference type="EMBL" id="NGO66778.1"/>
    </source>
</evidence>
<dbReference type="RefSeq" id="WP_165296455.1">
    <property type="nucleotide sequence ID" value="NZ_JAAKZZ010000001.1"/>
</dbReference>
<evidence type="ECO:0000313" key="2">
    <source>
        <dbReference type="Proteomes" id="UP000477722"/>
    </source>
</evidence>
<dbReference type="AlphaFoldDB" id="A0A6G4WNW1"/>
<sequence length="358" mass="39862">MAVIDTYVCVDDEHIYPALVDPDNRWNGWVSPGFTIDAVRQLAAHTEEMAEEYGHDCTDQIKVIEGGPVPVVLHIRWQYLDEEPASAANVVKPDDDGRYWIGGWEWTWYIVEEGPLFYSKKRAFNAWRGMLDATARRIGEVVRTQMPDALAAIVDLHGLGHIQAVTSASGNHWPSNDSRDGDDGYGPFDTETLGEADELMRKALDFGRDPVELEMGGWRRARDIGQNMHRLVFAPQDAEPAGDGPLEEARERFTETRRQLLTDYVPSLAAVCREAVPDATGVIASRTDPRRLLWFASADEGFCTRTVSIPADKAQAVIDRLMDVFAYEPTAEDLAACGWTPVSGEEDIDAHLLMFPAA</sequence>
<reference evidence="1 2" key="1">
    <citation type="submission" date="2020-02" db="EMBL/GenBank/DDBJ databases">
        <title>Whole-genome analyses of novel actinobacteria.</title>
        <authorList>
            <person name="Sahin N."/>
            <person name="Tatar D."/>
        </authorList>
    </citation>
    <scope>NUCLEOTIDE SEQUENCE [LARGE SCALE GENOMIC DNA]</scope>
    <source>
        <strain evidence="1 2">SB3404</strain>
    </source>
</reference>
<gene>
    <name evidence="1" type="ORF">G5C65_00055</name>
</gene>